<evidence type="ECO:0000313" key="1">
    <source>
        <dbReference type="EMBL" id="EEG08985.1"/>
    </source>
</evidence>
<sequence length="68" mass="7479">MSGKQLKTAKEIKAEMEAKGVNLSDWARRHDLDPRVVLDVLSGRRKGRNGEAHKAAVLLGLKDGVVEE</sequence>
<dbReference type="EMBL" id="ACIS01000004">
    <property type="protein sequence ID" value="EEG08985.1"/>
    <property type="molecule type" value="Genomic_DNA"/>
</dbReference>
<proteinExistence type="predicted"/>
<name>B9Z332_9NEIS</name>
<dbReference type="RefSeq" id="WP_008953765.1">
    <property type="nucleotide sequence ID" value="NZ_ACIS01000004.1"/>
</dbReference>
<keyword evidence="2" id="KW-1185">Reference proteome</keyword>
<gene>
    <name evidence="1" type="ORF">FuraDRAFT_1745</name>
</gene>
<organism evidence="1 2">
    <name type="scientific">Pseudogulbenkiania ferrooxidans 2002</name>
    <dbReference type="NCBI Taxonomy" id="279714"/>
    <lineage>
        <taxon>Bacteria</taxon>
        <taxon>Pseudomonadati</taxon>
        <taxon>Pseudomonadota</taxon>
        <taxon>Betaproteobacteria</taxon>
        <taxon>Neisseriales</taxon>
        <taxon>Chromobacteriaceae</taxon>
        <taxon>Pseudogulbenkiania</taxon>
    </lineage>
</organism>
<comment type="caution">
    <text evidence="1">The sequence shown here is derived from an EMBL/GenBank/DDBJ whole genome shotgun (WGS) entry which is preliminary data.</text>
</comment>
<dbReference type="NCBIfam" id="TIGR04111">
    <property type="entry name" value="BcepMu_gp16"/>
    <property type="match status" value="1"/>
</dbReference>
<reference evidence="1 2" key="1">
    <citation type="submission" date="2009-02" db="EMBL/GenBank/DDBJ databases">
        <title>Sequencing of the draft genome and assembly of Lutiella nitroferrum 2002.</title>
        <authorList>
            <consortium name="US DOE Joint Genome Institute (JGI-PGF)"/>
            <person name="Lucas S."/>
            <person name="Copeland A."/>
            <person name="Lapidus A."/>
            <person name="Glavina del Rio T."/>
            <person name="Tice H."/>
            <person name="Bruce D."/>
            <person name="Goodwin L."/>
            <person name="Pitluck S."/>
            <person name="Larimer F."/>
            <person name="Land M.L."/>
            <person name="Hauser L."/>
            <person name="Coates J.D."/>
        </authorList>
    </citation>
    <scope>NUCLEOTIDE SEQUENCE [LARGE SCALE GENOMIC DNA]</scope>
    <source>
        <strain evidence="1 2">2002</strain>
    </source>
</reference>
<dbReference type="InterPro" id="IPR026365">
    <property type="entry name" value="BcepMu_gp16"/>
</dbReference>
<dbReference type="Proteomes" id="UP000003165">
    <property type="component" value="Unassembled WGS sequence"/>
</dbReference>
<protein>
    <recommendedName>
        <fullName evidence="3">Phage-associated protein, BcepMu gp16 family</fullName>
    </recommendedName>
</protein>
<evidence type="ECO:0008006" key="3">
    <source>
        <dbReference type="Google" id="ProtNLM"/>
    </source>
</evidence>
<dbReference type="eggNOG" id="ENOG5031F1F">
    <property type="taxonomic scope" value="Bacteria"/>
</dbReference>
<accession>B9Z332</accession>
<evidence type="ECO:0000313" key="2">
    <source>
        <dbReference type="Proteomes" id="UP000003165"/>
    </source>
</evidence>
<dbReference type="AlphaFoldDB" id="B9Z332"/>